<accession>A0A8B2VGN1</accession>
<dbReference type="GeneID" id="92856156"/>
<dbReference type="PANTHER" id="PTHR43682">
    <property type="entry name" value="LACTATE UTILIZATION PROTEIN C"/>
    <property type="match status" value="1"/>
</dbReference>
<dbReference type="OrthoDB" id="9794187at2"/>
<gene>
    <name evidence="1" type="ORF">B1B09_05985</name>
</gene>
<dbReference type="InterPro" id="IPR037171">
    <property type="entry name" value="NagB/RpiA_transferase-like"/>
</dbReference>
<reference evidence="1 2" key="1">
    <citation type="submission" date="2017-02" db="EMBL/GenBank/DDBJ databases">
        <title>Prevalence of linear plasmids in Cutibacterium acnes isolates obtained from cancerous prostatic tissue.</title>
        <authorList>
            <person name="Davidsson S."/>
            <person name="Bruggemann H."/>
        </authorList>
    </citation>
    <scope>NUCLEOTIDE SEQUENCE [LARGE SCALE GENOMIC DNA]</scope>
    <source>
        <strain evidence="1 2">11-78</strain>
    </source>
</reference>
<dbReference type="SUPFAM" id="SSF100950">
    <property type="entry name" value="NagB/RpiA/CoA transferase-like"/>
    <property type="match status" value="1"/>
</dbReference>
<protein>
    <submittedName>
        <fullName evidence="1">Lactate utilization protein C</fullName>
    </submittedName>
</protein>
<dbReference type="PANTHER" id="PTHR43682:SF1">
    <property type="entry name" value="LACTATE UTILIZATION PROTEIN C"/>
    <property type="match status" value="1"/>
</dbReference>
<sequence>MTTISTDPVARTEILARIRPASTDITNSDPVADVPIEWEYGTGIDMDDVVGTFVEKVIDYKATVVRVKGADVPQAVVEGLRSTGAEHSAVVPVGLDKSWVGAIKTAGFDARLDDPQLSKKELNDTDAVVTGAACGIADTGSIVLTHVEDQGRRAITLVPDRHVCVVKASQVVSDVPEAIQIVKPAVHEGHPLTFISGGSATSDIELSRVDGVHGPRRLYVIVVDDR</sequence>
<dbReference type="Proteomes" id="UP000226191">
    <property type="component" value="Unassembled WGS sequence"/>
</dbReference>
<evidence type="ECO:0000313" key="1">
    <source>
        <dbReference type="EMBL" id="PGF35141.1"/>
    </source>
</evidence>
<dbReference type="Pfam" id="PF02589">
    <property type="entry name" value="LUD_dom"/>
    <property type="match status" value="1"/>
</dbReference>
<dbReference type="EMBL" id="MVCE01000002">
    <property type="protein sequence ID" value="PGF35141.1"/>
    <property type="molecule type" value="Genomic_DNA"/>
</dbReference>
<dbReference type="RefSeq" id="WP_002517088.1">
    <property type="nucleotide sequence ID" value="NZ_AP022844.1"/>
</dbReference>
<evidence type="ECO:0000313" key="2">
    <source>
        <dbReference type="Proteomes" id="UP000226191"/>
    </source>
</evidence>
<dbReference type="InterPro" id="IPR003741">
    <property type="entry name" value="LUD_dom"/>
</dbReference>
<name>A0A8B2VGN1_CUTAC</name>
<comment type="caution">
    <text evidence="1">The sequence shown here is derived from an EMBL/GenBank/DDBJ whole genome shotgun (WGS) entry which is preliminary data.</text>
</comment>
<dbReference type="AlphaFoldDB" id="A0A8B2VGN1"/>
<organism evidence="1 2">
    <name type="scientific">Cutibacterium acnes</name>
    <name type="common">Propionibacterium acnes</name>
    <dbReference type="NCBI Taxonomy" id="1747"/>
    <lineage>
        <taxon>Bacteria</taxon>
        <taxon>Bacillati</taxon>
        <taxon>Actinomycetota</taxon>
        <taxon>Actinomycetes</taxon>
        <taxon>Propionibacteriales</taxon>
        <taxon>Propionibacteriaceae</taxon>
        <taxon>Cutibacterium</taxon>
    </lineage>
</organism>
<proteinExistence type="predicted"/>
<dbReference type="InterPro" id="IPR024185">
    <property type="entry name" value="FTHF_cligase-like_sf"/>
</dbReference>
<dbReference type="Gene3D" id="3.40.50.10420">
    <property type="entry name" value="NagB/RpiA/CoA transferase-like"/>
    <property type="match status" value="1"/>
</dbReference>